<dbReference type="EMBL" id="KN832870">
    <property type="protein sequence ID" value="KIN06820.1"/>
    <property type="molecule type" value="Genomic_DNA"/>
</dbReference>
<proteinExistence type="predicted"/>
<gene>
    <name evidence="1" type="ORF">OIDMADRAFT_185181</name>
</gene>
<reference evidence="1 2" key="1">
    <citation type="submission" date="2014-04" db="EMBL/GenBank/DDBJ databases">
        <authorList>
            <consortium name="DOE Joint Genome Institute"/>
            <person name="Kuo A."/>
            <person name="Martino E."/>
            <person name="Perotto S."/>
            <person name="Kohler A."/>
            <person name="Nagy L.G."/>
            <person name="Floudas D."/>
            <person name="Copeland A."/>
            <person name="Barry K.W."/>
            <person name="Cichocki N."/>
            <person name="Veneault-Fourrey C."/>
            <person name="LaButti K."/>
            <person name="Lindquist E.A."/>
            <person name="Lipzen A."/>
            <person name="Lundell T."/>
            <person name="Morin E."/>
            <person name="Murat C."/>
            <person name="Sun H."/>
            <person name="Tunlid A."/>
            <person name="Henrissat B."/>
            <person name="Grigoriev I.V."/>
            <person name="Hibbett D.S."/>
            <person name="Martin F."/>
            <person name="Nordberg H.P."/>
            <person name="Cantor M.N."/>
            <person name="Hua S.X."/>
        </authorList>
    </citation>
    <scope>NUCLEOTIDE SEQUENCE [LARGE SCALE GENOMIC DNA]</scope>
    <source>
        <strain evidence="1 2">Zn</strain>
    </source>
</reference>
<accession>A0A0C3HUZ2</accession>
<organism evidence="1 2">
    <name type="scientific">Oidiodendron maius (strain Zn)</name>
    <dbReference type="NCBI Taxonomy" id="913774"/>
    <lineage>
        <taxon>Eukaryota</taxon>
        <taxon>Fungi</taxon>
        <taxon>Dikarya</taxon>
        <taxon>Ascomycota</taxon>
        <taxon>Pezizomycotina</taxon>
        <taxon>Leotiomycetes</taxon>
        <taxon>Leotiomycetes incertae sedis</taxon>
        <taxon>Myxotrichaceae</taxon>
        <taxon>Oidiodendron</taxon>
    </lineage>
</organism>
<dbReference type="AlphaFoldDB" id="A0A0C3HUZ2"/>
<sequence>MQQPMVAVQTALSIDDVPVGMSVVVCMRTLGAAVFVSAAQSVFQNRLIKGLQAAIPGGNFKTSSLL</sequence>
<evidence type="ECO:0000313" key="1">
    <source>
        <dbReference type="EMBL" id="KIN06820.1"/>
    </source>
</evidence>
<reference evidence="2" key="2">
    <citation type="submission" date="2015-01" db="EMBL/GenBank/DDBJ databases">
        <title>Evolutionary Origins and Diversification of the Mycorrhizal Mutualists.</title>
        <authorList>
            <consortium name="DOE Joint Genome Institute"/>
            <consortium name="Mycorrhizal Genomics Consortium"/>
            <person name="Kohler A."/>
            <person name="Kuo A."/>
            <person name="Nagy L.G."/>
            <person name="Floudas D."/>
            <person name="Copeland A."/>
            <person name="Barry K.W."/>
            <person name="Cichocki N."/>
            <person name="Veneault-Fourrey C."/>
            <person name="LaButti K."/>
            <person name="Lindquist E.A."/>
            <person name="Lipzen A."/>
            <person name="Lundell T."/>
            <person name="Morin E."/>
            <person name="Murat C."/>
            <person name="Riley R."/>
            <person name="Ohm R."/>
            <person name="Sun H."/>
            <person name="Tunlid A."/>
            <person name="Henrissat B."/>
            <person name="Grigoriev I.V."/>
            <person name="Hibbett D.S."/>
            <person name="Martin F."/>
        </authorList>
    </citation>
    <scope>NUCLEOTIDE SEQUENCE [LARGE SCALE GENOMIC DNA]</scope>
    <source>
        <strain evidence="2">Zn</strain>
    </source>
</reference>
<name>A0A0C3HUZ2_OIDMZ</name>
<keyword evidence="2" id="KW-1185">Reference proteome</keyword>
<evidence type="ECO:0000313" key="2">
    <source>
        <dbReference type="Proteomes" id="UP000054321"/>
    </source>
</evidence>
<protein>
    <submittedName>
        <fullName evidence="1">Uncharacterized protein</fullName>
    </submittedName>
</protein>
<dbReference type="HOGENOM" id="CLU_2831812_0_0_1"/>
<dbReference type="Proteomes" id="UP000054321">
    <property type="component" value="Unassembled WGS sequence"/>
</dbReference>
<dbReference type="InParanoid" id="A0A0C3HUZ2"/>